<dbReference type="AlphaFoldDB" id="A0A1Q9C444"/>
<comment type="caution">
    <text evidence="2">The sequence shown here is derived from an EMBL/GenBank/DDBJ whole genome shotgun (WGS) entry which is preliminary data.</text>
</comment>
<accession>A0A1Q9C444</accession>
<feature type="region of interest" description="Disordered" evidence="1">
    <location>
        <begin position="649"/>
        <end position="684"/>
    </location>
</feature>
<reference evidence="2 3" key="1">
    <citation type="submission" date="2016-02" db="EMBL/GenBank/DDBJ databases">
        <title>Genome analysis of coral dinoflagellate symbionts highlights evolutionary adaptations to a symbiotic lifestyle.</title>
        <authorList>
            <person name="Aranda M."/>
            <person name="Li Y."/>
            <person name="Liew Y.J."/>
            <person name="Baumgarten S."/>
            <person name="Simakov O."/>
            <person name="Wilson M."/>
            <person name="Piel J."/>
            <person name="Ashoor H."/>
            <person name="Bougouffa S."/>
            <person name="Bajic V.B."/>
            <person name="Ryu T."/>
            <person name="Ravasi T."/>
            <person name="Bayer T."/>
            <person name="Micklem G."/>
            <person name="Kim H."/>
            <person name="Bhak J."/>
            <person name="Lajeunesse T.C."/>
            <person name="Voolstra C.R."/>
        </authorList>
    </citation>
    <scope>NUCLEOTIDE SEQUENCE [LARGE SCALE GENOMIC DNA]</scope>
    <source>
        <strain evidence="2 3">CCMP2467</strain>
    </source>
</reference>
<dbReference type="Proteomes" id="UP000186817">
    <property type="component" value="Unassembled WGS sequence"/>
</dbReference>
<dbReference type="PANTHER" id="PTHR19346:SF4">
    <property type="entry name" value="SUGAR PHOSPHATE TRANSPORTER DOMAIN-CONTAINING PROTEIN"/>
    <property type="match status" value="1"/>
</dbReference>
<sequence>MTGQEVFVAKYGAEGFSCEHLPALGYFDIMGGRCAVGTSCRGGFRKAAAPLGGTTSDMGKCNGMDFARPSAHGKAHQGQSAYPRLRISPVSRMDIAFAPLRLSAALCIEPPSTRLLNKHGIPPKDKKQLAVIPGLAERRGSCSLKRRQRKRSSNDHYSLQLPGAVMLDLVTTKAFKASHPPRFLERLPITCLGLGRQERERELRKAYTEVLARRGWLVSTLRLRLEWVTSMVSWVVLEEMKIPYVTDTTPGEKKRQRLVPVIQLLDQERSKGSSWIFQSAMRDVGRGEQAVAAESARETCGPLLLRGLCDAGRTVWDLDIEAGVARALLQAAEGQGPRAPALLFYYCPVLRRCDGSFTSPSLREAHSAYKRLPGGKPTWGVSPSHGQKEEEHLTSALDALDEALSASEGSFLGGARPHMVDLMLLPILERVEALLLHPFLASGPRLSNWASSEMLSTGRLPGLCSFGDLCSDAETLLAISLREDPGRTSALPGTALSGTLLRPAISVLEAAEAAAQHSQEACREAAARICSNHSAIVSFACCGRGCGRRTVEARKMAETYPGHNPEVDLALRQVVESLLRAAGRHAYPSELESAARRAARSSARASALAPLRFLSQNIGVPRDMAALPAAALRAHLLLHLAACEGELGRGPARRLSRPKQQPSAAPSPSPSSSESRLGRPRRPGLDEKLSVASLSGRQGSSFGRQGKTGFIALTTNFSYIGALHFLPASLNTAIFSSSPVFTLLLQTVILPESGGHGDAVAPQRWKVLSVGLSVIGVLLIAEPWHGSARGSDLTEEERVLGVLLSLFSALGTAIYQVYFKHTFGDSMGPDEWMPIQAHAQNG</sequence>
<dbReference type="InterPro" id="IPR036282">
    <property type="entry name" value="Glutathione-S-Trfase_C_sf"/>
</dbReference>
<gene>
    <name evidence="2" type="ORF">AK812_SmicGene42224</name>
</gene>
<keyword evidence="3" id="KW-1185">Reference proteome</keyword>
<dbReference type="EMBL" id="LSRX01001727">
    <property type="protein sequence ID" value="OLP77692.1"/>
    <property type="molecule type" value="Genomic_DNA"/>
</dbReference>
<dbReference type="Gene3D" id="1.20.1050.10">
    <property type="match status" value="1"/>
</dbReference>
<organism evidence="2 3">
    <name type="scientific">Symbiodinium microadriaticum</name>
    <name type="common">Dinoflagellate</name>
    <name type="synonym">Zooxanthella microadriatica</name>
    <dbReference type="NCBI Taxonomy" id="2951"/>
    <lineage>
        <taxon>Eukaryota</taxon>
        <taxon>Sar</taxon>
        <taxon>Alveolata</taxon>
        <taxon>Dinophyceae</taxon>
        <taxon>Suessiales</taxon>
        <taxon>Symbiodiniaceae</taxon>
        <taxon>Symbiodinium</taxon>
    </lineage>
</organism>
<name>A0A1Q9C444_SYMMI</name>
<dbReference type="OrthoDB" id="438953at2759"/>
<dbReference type="SUPFAM" id="SSF47616">
    <property type="entry name" value="GST C-terminal domain-like"/>
    <property type="match status" value="1"/>
</dbReference>
<dbReference type="Pfam" id="PF13410">
    <property type="entry name" value="GST_C_2"/>
    <property type="match status" value="1"/>
</dbReference>
<protein>
    <submittedName>
        <fullName evidence="2">Uncharacterized protein</fullName>
    </submittedName>
</protein>
<proteinExistence type="predicted"/>
<evidence type="ECO:0000256" key="1">
    <source>
        <dbReference type="SAM" id="MobiDB-lite"/>
    </source>
</evidence>
<dbReference type="InterPro" id="IPR026505">
    <property type="entry name" value="Solute_c_fam_35_mem_F3/F4"/>
</dbReference>
<evidence type="ECO:0000313" key="2">
    <source>
        <dbReference type="EMBL" id="OLP77692.1"/>
    </source>
</evidence>
<feature type="compositionally biased region" description="Low complexity" evidence="1">
    <location>
        <begin position="658"/>
        <end position="675"/>
    </location>
</feature>
<evidence type="ECO:0000313" key="3">
    <source>
        <dbReference type="Proteomes" id="UP000186817"/>
    </source>
</evidence>
<dbReference type="PANTHER" id="PTHR19346">
    <property type="entry name" value="SUGAR PHOSPHATE TRANSPORTER DOMAIN-CONTAINING PROTEIN"/>
    <property type="match status" value="1"/>
</dbReference>